<name>A0A7E4UQ66_PANRE</name>
<accession>A0A7E4UQ66</accession>
<evidence type="ECO:0000313" key="3">
    <source>
        <dbReference type="WBParaSite" id="Pan_g11447.t1"/>
    </source>
</evidence>
<organism evidence="2 3">
    <name type="scientific">Panagrellus redivivus</name>
    <name type="common">Microworm</name>
    <dbReference type="NCBI Taxonomy" id="6233"/>
    <lineage>
        <taxon>Eukaryota</taxon>
        <taxon>Metazoa</taxon>
        <taxon>Ecdysozoa</taxon>
        <taxon>Nematoda</taxon>
        <taxon>Chromadorea</taxon>
        <taxon>Rhabditida</taxon>
        <taxon>Tylenchina</taxon>
        <taxon>Panagrolaimomorpha</taxon>
        <taxon>Panagrolaimoidea</taxon>
        <taxon>Panagrolaimidae</taxon>
        <taxon>Panagrellus</taxon>
    </lineage>
</organism>
<dbReference type="AlphaFoldDB" id="A0A7E4UQ66"/>
<keyword evidence="2" id="KW-1185">Reference proteome</keyword>
<keyword evidence="1" id="KW-0732">Signal</keyword>
<dbReference type="WBParaSite" id="Pan_g11447.t1">
    <property type="protein sequence ID" value="Pan_g11447.t1"/>
    <property type="gene ID" value="Pan_g11447"/>
</dbReference>
<sequence>MLSQPWILFIFASAIGGAAVIADVPVDETDKTEVSTPYQGPAWLKRIPDNLNAFAPDELPLYKRPVGHVSRNPYSWMATNTPSKRSRNPYAWLALAEDSASKRAYYPTFDKKSRNPYSWMSDVKRARNPYAWVNYV</sequence>
<evidence type="ECO:0000313" key="2">
    <source>
        <dbReference type="Proteomes" id="UP000492821"/>
    </source>
</evidence>
<evidence type="ECO:0000256" key="1">
    <source>
        <dbReference type="SAM" id="SignalP"/>
    </source>
</evidence>
<feature type="signal peptide" evidence="1">
    <location>
        <begin position="1"/>
        <end position="22"/>
    </location>
</feature>
<protein>
    <submittedName>
        <fullName evidence="3">Conserved secreted protein</fullName>
    </submittedName>
</protein>
<proteinExistence type="predicted"/>
<feature type="chain" id="PRO_5028941172" evidence="1">
    <location>
        <begin position="23"/>
        <end position="136"/>
    </location>
</feature>
<reference evidence="2" key="1">
    <citation type="journal article" date="2013" name="Genetics">
        <title>The draft genome and transcriptome of Panagrellus redivivus are shaped by the harsh demands of a free-living lifestyle.</title>
        <authorList>
            <person name="Srinivasan J."/>
            <person name="Dillman A.R."/>
            <person name="Macchietto M.G."/>
            <person name="Heikkinen L."/>
            <person name="Lakso M."/>
            <person name="Fracchia K.M."/>
            <person name="Antoshechkin I."/>
            <person name="Mortazavi A."/>
            <person name="Wong G."/>
            <person name="Sternberg P.W."/>
        </authorList>
    </citation>
    <scope>NUCLEOTIDE SEQUENCE [LARGE SCALE GENOMIC DNA]</scope>
    <source>
        <strain evidence="2">MT8872</strain>
    </source>
</reference>
<reference evidence="3" key="2">
    <citation type="submission" date="2020-10" db="UniProtKB">
        <authorList>
            <consortium name="WormBaseParasite"/>
        </authorList>
    </citation>
    <scope>IDENTIFICATION</scope>
</reference>
<dbReference type="Proteomes" id="UP000492821">
    <property type="component" value="Unassembled WGS sequence"/>
</dbReference>